<dbReference type="GO" id="GO:0006281">
    <property type="term" value="P:DNA repair"/>
    <property type="evidence" value="ECO:0007669"/>
    <property type="project" value="UniProtKB-KW"/>
</dbReference>
<evidence type="ECO:0000256" key="1">
    <source>
        <dbReference type="ARBA" id="ARBA00001968"/>
    </source>
</evidence>
<dbReference type="InterPro" id="IPR012340">
    <property type="entry name" value="NA-bd_OB-fold"/>
</dbReference>
<dbReference type="PANTHER" id="PTHR47810">
    <property type="entry name" value="DNA LIGASE"/>
    <property type="match status" value="1"/>
</dbReference>
<evidence type="ECO:0000256" key="2">
    <source>
        <dbReference type="ARBA" id="ARBA00007572"/>
    </source>
</evidence>
<dbReference type="SUPFAM" id="SSF50249">
    <property type="entry name" value="Nucleic acid-binding proteins"/>
    <property type="match status" value="1"/>
</dbReference>
<protein>
    <recommendedName>
        <fullName evidence="3">DNA ligase</fullName>
    </recommendedName>
</protein>
<dbReference type="PANTHER" id="PTHR47810:SF1">
    <property type="entry name" value="DNA LIGASE B"/>
    <property type="match status" value="1"/>
</dbReference>
<reference evidence="9" key="1">
    <citation type="submission" date="2020-08" db="EMBL/GenBank/DDBJ databases">
        <title>Bridging the membrane lipid divide: bacteria of the FCB group superphylum have the potential to synthesize archaeal ether lipids.</title>
        <authorList>
            <person name="Villanueva L."/>
            <person name="von Meijenfeldt F.A.B."/>
            <person name="Westbye A.B."/>
            <person name="Yadav S."/>
            <person name="Hopmans E.C."/>
            <person name="Dutilh B.E."/>
            <person name="Sinninghe Damste J.S."/>
        </authorList>
    </citation>
    <scope>NUCLEOTIDE SEQUENCE</scope>
    <source>
        <strain evidence="9">NIOZ-UU157</strain>
    </source>
</reference>
<evidence type="ECO:0000256" key="3">
    <source>
        <dbReference type="ARBA" id="ARBA00013308"/>
    </source>
</evidence>
<feature type="domain" description="ATP-dependent DNA ligase family profile" evidence="8">
    <location>
        <begin position="251"/>
        <end position="354"/>
    </location>
</feature>
<evidence type="ECO:0000256" key="4">
    <source>
        <dbReference type="ARBA" id="ARBA00022598"/>
    </source>
</evidence>
<name>A0A7S9STW2_9VIRU</name>
<comment type="similarity">
    <text evidence="2">Belongs to the ATP-dependent DNA ligase family.</text>
</comment>
<dbReference type="Gene3D" id="2.40.50.140">
    <property type="entry name" value="Nucleic acid-binding proteins"/>
    <property type="match status" value="1"/>
</dbReference>
<dbReference type="Pfam" id="PF14743">
    <property type="entry name" value="DNA_ligase_OB_2"/>
    <property type="match status" value="1"/>
</dbReference>
<dbReference type="PROSITE" id="PS50160">
    <property type="entry name" value="DNA_LIGASE_A3"/>
    <property type="match status" value="1"/>
</dbReference>
<dbReference type="InterPro" id="IPR050326">
    <property type="entry name" value="NAD_dep_DNA_ligaseB"/>
</dbReference>
<dbReference type="GO" id="GO:0006260">
    <property type="term" value="P:DNA replication"/>
    <property type="evidence" value="ECO:0007669"/>
    <property type="project" value="UniProtKB-KW"/>
</dbReference>
<dbReference type="InterPro" id="IPR029319">
    <property type="entry name" value="DNA_ligase_OB"/>
</dbReference>
<gene>
    <name evidence="9" type="primary">LIG</name>
    <name evidence="9" type="ORF">NIOZUU157_00147</name>
</gene>
<keyword evidence="6" id="KW-0227">DNA damage</keyword>
<evidence type="ECO:0000256" key="6">
    <source>
        <dbReference type="ARBA" id="ARBA00022763"/>
    </source>
</evidence>
<evidence type="ECO:0000256" key="7">
    <source>
        <dbReference type="ARBA" id="ARBA00023204"/>
    </source>
</evidence>
<dbReference type="EMBL" id="MW030547">
    <property type="protein sequence ID" value="QPI16263.1"/>
    <property type="molecule type" value="Genomic_DNA"/>
</dbReference>
<dbReference type="InterPro" id="IPR012310">
    <property type="entry name" value="DNA_ligase_ATP-dep_cent"/>
</dbReference>
<keyword evidence="4 9" id="KW-0436">Ligase</keyword>
<dbReference type="Pfam" id="PF01068">
    <property type="entry name" value="DNA_ligase_A_M"/>
    <property type="match status" value="1"/>
</dbReference>
<dbReference type="CDD" id="cd08041">
    <property type="entry name" value="OBF_kDNA_ligase_like"/>
    <property type="match status" value="1"/>
</dbReference>
<dbReference type="Gene3D" id="3.30.470.30">
    <property type="entry name" value="DNA ligase/mRNA capping enzyme"/>
    <property type="match status" value="1"/>
</dbReference>
<evidence type="ECO:0000259" key="8">
    <source>
        <dbReference type="PROSITE" id="PS50160"/>
    </source>
</evidence>
<evidence type="ECO:0000313" key="9">
    <source>
        <dbReference type="EMBL" id="QPI16263.1"/>
    </source>
</evidence>
<organism evidence="9">
    <name type="scientific">Virus NIOZ-UU157</name>
    <dbReference type="NCBI Taxonomy" id="2763269"/>
    <lineage>
        <taxon>Viruses</taxon>
    </lineage>
</organism>
<proteinExistence type="inferred from homology"/>
<dbReference type="GO" id="GO:0006310">
    <property type="term" value="P:DNA recombination"/>
    <property type="evidence" value="ECO:0007669"/>
    <property type="project" value="InterPro"/>
</dbReference>
<keyword evidence="5" id="KW-0235">DNA replication</keyword>
<comment type="cofactor">
    <cofactor evidence="1">
        <name>a divalent metal cation</name>
        <dbReference type="ChEBI" id="CHEBI:60240"/>
    </cofactor>
</comment>
<dbReference type="GO" id="GO:0003910">
    <property type="term" value="F:DNA ligase (ATP) activity"/>
    <property type="evidence" value="ECO:0007669"/>
    <property type="project" value="InterPro"/>
</dbReference>
<accession>A0A7S9STW2</accession>
<sequence length="441" mass="50819">MTELTNNFDYLQSFINEMNDSSSGNHKTATIKKYADNSEETEDREFLQNIFFYTYNPYFKYNVTSKNCKKNSDLLGHPNTYGSIFTLLDDLRNRVCTGHTAIANVNRFILENKQYETLIYSIIDRDLKMGANTTSINKAVHPDLIPTFKVALANPYNVKRVDFQSGDWYGSRKLDGVRCICRKEMNTVTFYSRSGKEFLTLDNLANEISKIGGDFILDGEICMVDKDGNEDFQGIMKQIRKKDHQIDNPKFFVFDYLTLEEFDNKVGTKPLTERLSNGYDRLPENINSDMLEFLPQEQLTTEEQFTEMAKDAEEAGFEGIMVRKNVGYEGKRSHNLLKVKKFHDAEYTVLDAINGNIRWTENGKQIEKECLSSIIIEHKGCRVSVGSGFSKEQREMYYESPQDIIGKTVTIQYFEESQNQTGGYSLRFPVLKHVYANGRDC</sequence>
<keyword evidence="7" id="KW-0234">DNA repair</keyword>
<dbReference type="SUPFAM" id="SSF56091">
    <property type="entry name" value="DNA ligase/mRNA capping enzyme, catalytic domain"/>
    <property type="match status" value="1"/>
</dbReference>
<evidence type="ECO:0000256" key="5">
    <source>
        <dbReference type="ARBA" id="ARBA00022705"/>
    </source>
</evidence>
<dbReference type="GO" id="GO:0005524">
    <property type="term" value="F:ATP binding"/>
    <property type="evidence" value="ECO:0007669"/>
    <property type="project" value="InterPro"/>
</dbReference>